<evidence type="ECO:0000313" key="2">
    <source>
        <dbReference type="Proteomes" id="UP000033019"/>
    </source>
</evidence>
<gene>
    <name evidence="1" type="ORF">Gmala1_17</name>
</gene>
<dbReference type="Proteomes" id="UP000033019">
    <property type="component" value="Segment"/>
</dbReference>
<accession>A0A0E3T7X2</accession>
<sequence>MGRYNWRPNVAAAIDYGNVDTDGSGTVLGDNNDSTQKKYFSDAGSILTFVLPAPSVIPLGREIIAVRVGHRQKNDLLLFNGWPRTYLRYEGRKQANTVAYKQDGYSGSAREVLGAALYNKNLQPWGWTEIENMGAETGAAVGDIGPNRKNRWCVVTEVFIQLVWNDPVPIPSQPHPANNQTIDTSSVQFSAVHPAPQDEQPVQTVFQVSRVNTFDDDDVRTFIGGLNGSVDPNSRSYYVSDPLRDNGSYTNLGPGTWYLRTKGRDFRGYESDWSETTSFNIVHGPLPTPSLTDPTSGSTINTPYRTRRARIDVQPSGGRRVGVTWQFSTESDFSDNIVQWTNSEGGTFVASAGFPFDISYNPQPNPSITSGGKGGSVGVLDPSQYLAQGTWYARVRCTDVWDQSGAWSDPITFAVVHPPVPVNLIPNGGASFDQETAPVRWGFTDPWANDYQTSYRMRVYDASSNLIQDTGKTLSGVNRGIMSVNKVTHHRQMLTVAVDVWDADDVGSAPENQLVGTCRLSTAPIIVVLFPDDMEQIASGQPVFSWSCTYAAPGITQKSFRIRVTDMATGKLMYDSGEVFSVTEEHMPTRPILKNLAGYQLSLTVTDSEDLSRTVHRNFSTNFDRPEVVFADVDYSVYQENGYCDISWPTGNPDPFFKEWRVYRKRFGDTDDEYVLAGTVEDINTLAFRDWLIAGNDKFVYSVVQVAYRYGSPVESEHNPTLPFFIFSDSYWLIIPDNDQLNIKVNNVTGDRFTDNREMADINIIGGGRRRIYGTRYGKSGNLSIQVRHSQKMSATKFIEKLWNVCDENIAVYMRDPFGNVTLIAIGEPSLDRMAGVGESEFGDVDLPYMAVGSIEDSI</sequence>
<evidence type="ECO:0000313" key="1">
    <source>
        <dbReference type="EMBL" id="AKC02855.1"/>
    </source>
</evidence>
<dbReference type="EMBL" id="KP790009">
    <property type="protein sequence ID" value="AKC02855.1"/>
    <property type="molecule type" value="Genomic_DNA"/>
</dbReference>
<evidence type="ECO:0008006" key="3">
    <source>
        <dbReference type="Google" id="ProtNLM"/>
    </source>
</evidence>
<name>A0A0E3T7X2_9CAUD</name>
<dbReference type="KEGG" id="vg:26641459"/>
<dbReference type="InterPro" id="IPR013783">
    <property type="entry name" value="Ig-like_fold"/>
</dbReference>
<dbReference type="Gene3D" id="2.60.40.10">
    <property type="entry name" value="Immunoglobulins"/>
    <property type="match status" value="4"/>
</dbReference>
<dbReference type="OrthoDB" id="1188at10239"/>
<dbReference type="RefSeq" id="YP_009215227.1">
    <property type="nucleotide sequence ID" value="NC_028972.1"/>
</dbReference>
<dbReference type="GeneID" id="26641459"/>
<organism evidence="1 2">
    <name type="scientific">Gordonia phage Gmala1</name>
    <dbReference type="NCBI Taxonomy" id="1622190"/>
    <lineage>
        <taxon>Viruses</taxon>
        <taxon>Duplodnaviria</taxon>
        <taxon>Heunggongvirae</taxon>
        <taxon>Uroviricota</taxon>
        <taxon>Caudoviricetes</taxon>
        <taxon>Gordtnkvirus</taxon>
        <taxon>Gordtnkvirus gordtnk2</taxon>
    </lineage>
</organism>
<proteinExistence type="predicted"/>
<reference evidence="1 2" key="1">
    <citation type="journal article" date="2015" name="Sci. Rep.">
        <title>Bacteriophages of wastewater foaming-associated filamentous Gordonia reduce host levels in raw activated sludge.</title>
        <authorList>
            <person name="Liu M."/>
            <person name="Gill J.J."/>
            <person name="Young R."/>
            <person name="Summer E.J."/>
        </authorList>
    </citation>
    <scope>NUCLEOTIDE SEQUENCE [LARGE SCALE GENOMIC DNA]</scope>
</reference>
<protein>
    <recommendedName>
        <fullName evidence="3">Minor tail protein</fullName>
    </recommendedName>
</protein>